<name>A0AB38C047_PSESX</name>
<evidence type="ECO:0000313" key="2">
    <source>
        <dbReference type="Proteomes" id="UP000183083"/>
    </source>
</evidence>
<feature type="non-terminal residue" evidence="1">
    <location>
        <position position="1"/>
    </location>
</feature>
<comment type="caution">
    <text evidence="1">The sequence shown here is derived from an EMBL/GenBank/DDBJ whole genome shotgun (WGS) entry which is preliminary data.</text>
</comment>
<reference evidence="1 2" key="1">
    <citation type="submission" date="2016-10" db="EMBL/GenBank/DDBJ databases">
        <authorList>
            <person name="Varghese N."/>
            <person name="Submissions S."/>
        </authorList>
    </citation>
    <scope>NUCLEOTIDE SEQUENCE [LARGE SCALE GENOMIC DNA]</scope>
    <source>
        <strain evidence="1 2">BS0292</strain>
    </source>
</reference>
<organism evidence="1 2">
    <name type="scientific">Pseudomonas syringae</name>
    <dbReference type="NCBI Taxonomy" id="317"/>
    <lineage>
        <taxon>Bacteria</taxon>
        <taxon>Pseudomonadati</taxon>
        <taxon>Pseudomonadota</taxon>
        <taxon>Gammaproteobacteria</taxon>
        <taxon>Pseudomonadales</taxon>
        <taxon>Pseudomonadaceae</taxon>
        <taxon>Pseudomonas</taxon>
    </lineage>
</organism>
<dbReference type="AlphaFoldDB" id="A0AB38C047"/>
<sequence>LLRPPGRSEIVQALQLQELPEPHAHAEYPSLRTSPLLILAEGRGSELVREDGRSENTFSENVPALSRTSSLLRPPGRSEIVQALQLQELPEPHAHAEYPSLRTSPLLILAEGRGSELVREDGRSENAFSENVPALSRTSSLLRPPGRSEIVQALQYLCLTMSAEHSFAWQVLLAGHKKTRISAGFFNAQSTQLTLASSSPRA</sequence>
<accession>A0AB38C047</accession>
<proteinExistence type="predicted"/>
<dbReference type="Proteomes" id="UP000183083">
    <property type="component" value="Unassembled WGS sequence"/>
</dbReference>
<protein>
    <submittedName>
        <fullName evidence="1">Uncharacterized protein</fullName>
    </submittedName>
</protein>
<gene>
    <name evidence="1" type="ORF">SAMN05444065_1221</name>
</gene>
<evidence type="ECO:0000313" key="1">
    <source>
        <dbReference type="EMBL" id="SFO47974.1"/>
    </source>
</evidence>
<dbReference type="EMBL" id="FOVV01000022">
    <property type="protein sequence ID" value="SFO47974.1"/>
    <property type="molecule type" value="Genomic_DNA"/>
</dbReference>